<evidence type="ECO:0000256" key="1">
    <source>
        <dbReference type="SAM" id="MobiDB-lite"/>
    </source>
</evidence>
<reference evidence="2 3" key="1">
    <citation type="submission" date="2024-04" db="EMBL/GenBank/DDBJ databases">
        <authorList>
            <person name="Fracassetti M."/>
        </authorList>
    </citation>
    <scope>NUCLEOTIDE SEQUENCE [LARGE SCALE GENOMIC DNA]</scope>
</reference>
<evidence type="ECO:0000313" key="3">
    <source>
        <dbReference type="Proteomes" id="UP001497516"/>
    </source>
</evidence>
<feature type="compositionally biased region" description="Basic and acidic residues" evidence="1">
    <location>
        <begin position="1"/>
        <end position="13"/>
    </location>
</feature>
<dbReference type="AlphaFoldDB" id="A0AAV2DCC6"/>
<feature type="compositionally biased region" description="Gly residues" evidence="1">
    <location>
        <begin position="68"/>
        <end position="82"/>
    </location>
</feature>
<dbReference type="EMBL" id="OZ034815">
    <property type="protein sequence ID" value="CAL1370858.1"/>
    <property type="molecule type" value="Genomic_DNA"/>
</dbReference>
<accession>A0AAV2DCC6</accession>
<feature type="region of interest" description="Disordered" evidence="1">
    <location>
        <begin position="1"/>
        <end position="82"/>
    </location>
</feature>
<dbReference type="Proteomes" id="UP001497516">
    <property type="component" value="Chromosome 2"/>
</dbReference>
<evidence type="ECO:0000313" key="2">
    <source>
        <dbReference type="EMBL" id="CAL1370858.1"/>
    </source>
</evidence>
<keyword evidence="3" id="KW-1185">Reference proteome</keyword>
<sequence>MFQRQDRSRGQGRDRRRYSRIQTRVGSGERSTARMRETGGGIRGRDTGVEDEQRRDRRDNEAEKESGGGRGEQGGRENVGGR</sequence>
<name>A0AAV2DCC6_9ROSI</name>
<feature type="compositionally biased region" description="Basic and acidic residues" evidence="1">
    <location>
        <begin position="31"/>
        <end position="67"/>
    </location>
</feature>
<organism evidence="2 3">
    <name type="scientific">Linum trigynum</name>
    <dbReference type="NCBI Taxonomy" id="586398"/>
    <lineage>
        <taxon>Eukaryota</taxon>
        <taxon>Viridiplantae</taxon>
        <taxon>Streptophyta</taxon>
        <taxon>Embryophyta</taxon>
        <taxon>Tracheophyta</taxon>
        <taxon>Spermatophyta</taxon>
        <taxon>Magnoliopsida</taxon>
        <taxon>eudicotyledons</taxon>
        <taxon>Gunneridae</taxon>
        <taxon>Pentapetalae</taxon>
        <taxon>rosids</taxon>
        <taxon>fabids</taxon>
        <taxon>Malpighiales</taxon>
        <taxon>Linaceae</taxon>
        <taxon>Linum</taxon>
    </lineage>
</organism>
<gene>
    <name evidence="2" type="ORF">LTRI10_LOCUS12952</name>
</gene>
<protein>
    <submittedName>
        <fullName evidence="2">Uncharacterized protein</fullName>
    </submittedName>
</protein>
<proteinExistence type="predicted"/>